<dbReference type="InterPro" id="IPR008966">
    <property type="entry name" value="Adhesion_dom_sf"/>
</dbReference>
<dbReference type="Gene3D" id="2.60.40.1090">
    <property type="entry name" value="Fimbrial-type adhesion domain"/>
    <property type="match status" value="1"/>
</dbReference>
<name>A0A3S4EZK9_SALET</name>
<evidence type="ECO:0000256" key="2">
    <source>
        <dbReference type="ARBA" id="ARBA00006671"/>
    </source>
</evidence>
<accession>A0A3S4EZK9</accession>
<protein>
    <submittedName>
        <fullName evidence="7">Fimbrial protein</fullName>
    </submittedName>
</protein>
<dbReference type="PANTHER" id="PTHR33420:SF3">
    <property type="entry name" value="FIMBRIAL SUBUNIT ELFA"/>
    <property type="match status" value="1"/>
</dbReference>
<feature type="signal peptide" evidence="5">
    <location>
        <begin position="1"/>
        <end position="22"/>
    </location>
</feature>
<keyword evidence="4" id="KW-0281">Fimbrium</keyword>
<evidence type="ECO:0000256" key="5">
    <source>
        <dbReference type="SAM" id="SignalP"/>
    </source>
</evidence>
<dbReference type="InterPro" id="IPR000259">
    <property type="entry name" value="Adhesion_dom_fimbrial"/>
</dbReference>
<dbReference type="InterPro" id="IPR036937">
    <property type="entry name" value="Adhesion_dom_fimbrial_sf"/>
</dbReference>
<dbReference type="AlphaFoldDB" id="A0A3S4EZK9"/>
<dbReference type="InterPro" id="IPR050263">
    <property type="entry name" value="Bact_Fimbrial_Adh_Pro"/>
</dbReference>
<keyword evidence="3 5" id="KW-0732">Signal</keyword>
<dbReference type="SUPFAM" id="SSF49401">
    <property type="entry name" value="Bacterial adhesins"/>
    <property type="match status" value="1"/>
</dbReference>
<reference evidence="7 8" key="1">
    <citation type="submission" date="2018-12" db="EMBL/GenBank/DDBJ databases">
        <authorList>
            <consortium name="Pathogen Informatics"/>
        </authorList>
    </citation>
    <scope>NUCLEOTIDE SEQUENCE [LARGE SCALE GENOMIC DNA]</scope>
    <source>
        <strain evidence="7 8">NCTC7406</strain>
    </source>
</reference>
<gene>
    <name evidence="7" type="ORF">NCTC7406_05194</name>
</gene>
<dbReference type="GO" id="GO:0009289">
    <property type="term" value="C:pilus"/>
    <property type="evidence" value="ECO:0007669"/>
    <property type="project" value="UniProtKB-SubCell"/>
</dbReference>
<comment type="subcellular location">
    <subcellularLocation>
        <location evidence="1">Fimbrium</location>
    </subcellularLocation>
</comment>
<evidence type="ECO:0000256" key="1">
    <source>
        <dbReference type="ARBA" id="ARBA00004561"/>
    </source>
</evidence>
<dbReference type="Pfam" id="PF00419">
    <property type="entry name" value="Fimbrial"/>
    <property type="match status" value="1"/>
</dbReference>
<evidence type="ECO:0000313" key="8">
    <source>
        <dbReference type="Proteomes" id="UP000276345"/>
    </source>
</evidence>
<dbReference type="EMBL" id="LR134142">
    <property type="protein sequence ID" value="VEA09909.1"/>
    <property type="molecule type" value="Genomic_DNA"/>
</dbReference>
<proteinExistence type="inferred from homology"/>
<evidence type="ECO:0000256" key="3">
    <source>
        <dbReference type="ARBA" id="ARBA00022729"/>
    </source>
</evidence>
<evidence type="ECO:0000313" key="7">
    <source>
        <dbReference type="EMBL" id="VEA09909.1"/>
    </source>
</evidence>
<dbReference type="Proteomes" id="UP000276345">
    <property type="component" value="Chromosome"/>
</dbReference>
<feature type="chain" id="PRO_5018718998" evidence="5">
    <location>
        <begin position="23"/>
        <end position="328"/>
    </location>
</feature>
<evidence type="ECO:0000259" key="6">
    <source>
        <dbReference type="Pfam" id="PF00419"/>
    </source>
</evidence>
<evidence type="ECO:0000256" key="4">
    <source>
        <dbReference type="ARBA" id="ARBA00023263"/>
    </source>
</evidence>
<dbReference type="GO" id="GO:0043709">
    <property type="term" value="P:cell adhesion involved in single-species biofilm formation"/>
    <property type="evidence" value="ECO:0007669"/>
    <property type="project" value="TreeGrafter"/>
</dbReference>
<dbReference type="PANTHER" id="PTHR33420">
    <property type="entry name" value="FIMBRIAL SUBUNIT ELFA-RELATED"/>
    <property type="match status" value="1"/>
</dbReference>
<sequence>MNKKLLLLLMLVAIQAIQSARADYFASIVPQTLSYTFKNLVIPENVGQSNGAWKDGGSLRIEIQSSEGRGSYIDLNVAGTLVGDNTYATSNPGIGIKYKTTISSVTDTGGQTETAPNFRFVMGNDATSSDILRTYLHVQYQIVRLLDKIPPGQITYAPEVSATLYNPDGEGDSVITTSVYSTSVSVQPTMTACGIDAPAEIKLSPLYGNNLQNGPLNVSPAQTIKLTNCPGAINGIKYNFAAVYGTHFASKGVLNTVTGDGYAEGVYIQVQNADGTAHKVNSEITLNGYNGSGDYTLPDFKVAYYVDDVNSVRPGNVKSAIEIKLSYN</sequence>
<feature type="domain" description="Fimbrial-type adhesion" evidence="6">
    <location>
        <begin position="188"/>
        <end position="327"/>
    </location>
</feature>
<organism evidence="7 8">
    <name type="scientific">Salmonella enterica subsp. enterica serovar Sanjuan</name>
    <dbReference type="NCBI Taxonomy" id="1160765"/>
    <lineage>
        <taxon>Bacteria</taxon>
        <taxon>Pseudomonadati</taxon>
        <taxon>Pseudomonadota</taxon>
        <taxon>Gammaproteobacteria</taxon>
        <taxon>Enterobacterales</taxon>
        <taxon>Enterobacteriaceae</taxon>
        <taxon>Salmonella</taxon>
    </lineage>
</organism>
<comment type="similarity">
    <text evidence="2">Belongs to the fimbrial protein family.</text>
</comment>